<dbReference type="InterPro" id="IPR012337">
    <property type="entry name" value="RNaseH-like_sf"/>
</dbReference>
<organism evidence="2 3">
    <name type="scientific">Handroanthus impetiginosus</name>
    <dbReference type="NCBI Taxonomy" id="429701"/>
    <lineage>
        <taxon>Eukaryota</taxon>
        <taxon>Viridiplantae</taxon>
        <taxon>Streptophyta</taxon>
        <taxon>Embryophyta</taxon>
        <taxon>Tracheophyta</taxon>
        <taxon>Spermatophyta</taxon>
        <taxon>Magnoliopsida</taxon>
        <taxon>eudicotyledons</taxon>
        <taxon>Gunneridae</taxon>
        <taxon>Pentapetalae</taxon>
        <taxon>asterids</taxon>
        <taxon>lamiids</taxon>
        <taxon>Lamiales</taxon>
        <taxon>Bignoniaceae</taxon>
        <taxon>Crescentiina</taxon>
        <taxon>Tabebuia alliance</taxon>
        <taxon>Handroanthus</taxon>
    </lineage>
</organism>
<dbReference type="PANTHER" id="PTHR22891">
    <property type="entry name" value="EUKARYOTIC TRANSLATION INITIATION FACTOR 2C"/>
    <property type="match status" value="1"/>
</dbReference>
<dbReference type="PROSITE" id="PS50822">
    <property type="entry name" value="PIWI"/>
    <property type="match status" value="1"/>
</dbReference>
<accession>A0A2G9FXA9</accession>
<dbReference type="EMBL" id="NKXS01009248">
    <property type="protein sequence ID" value="PIM97695.1"/>
    <property type="molecule type" value="Genomic_DNA"/>
</dbReference>
<reference evidence="3" key="1">
    <citation type="journal article" date="2018" name="Gigascience">
        <title>Genome assembly of the Pink Ipe (Handroanthus impetiginosus, Bignoniaceae), a highly valued, ecologically keystone Neotropical timber forest tree.</title>
        <authorList>
            <person name="Silva-Junior O.B."/>
            <person name="Grattapaglia D."/>
            <person name="Novaes E."/>
            <person name="Collevatti R.G."/>
        </authorList>
    </citation>
    <scope>NUCLEOTIDE SEQUENCE [LARGE SCALE GENOMIC DNA]</scope>
    <source>
        <strain evidence="3">cv. UFG-1</strain>
    </source>
</reference>
<dbReference type="Gene3D" id="3.30.420.10">
    <property type="entry name" value="Ribonuclease H-like superfamily/Ribonuclease H"/>
    <property type="match status" value="1"/>
</dbReference>
<protein>
    <recommendedName>
        <fullName evidence="1">Piwi domain-containing protein</fullName>
    </recommendedName>
</protein>
<dbReference type="OrthoDB" id="10252740at2759"/>
<dbReference type="InterPro" id="IPR003165">
    <property type="entry name" value="Piwi"/>
</dbReference>
<gene>
    <name evidence="2" type="ORF">CDL12_29832</name>
</gene>
<feature type="domain" description="Piwi" evidence="1">
    <location>
        <begin position="20"/>
        <end position="73"/>
    </location>
</feature>
<evidence type="ECO:0000313" key="3">
    <source>
        <dbReference type="Proteomes" id="UP000231279"/>
    </source>
</evidence>
<evidence type="ECO:0000259" key="1">
    <source>
        <dbReference type="PROSITE" id="PS50822"/>
    </source>
</evidence>
<name>A0A2G9FXA9_9LAMI</name>
<proteinExistence type="predicted"/>
<sequence length="128" mass="14596">MSLTTEVVEKNVSQASRALKPKEIIVFHDGVNERQFDMVLNKELSDLKSVPKIMLVVAQKRHQTQLFLENMADGGPHEICLQELSHYGRIGTRNCQEHFVQLDGYFSPSHVSKASGWRNLLLIYDPFA</sequence>
<dbReference type="AlphaFoldDB" id="A0A2G9FXA9"/>
<dbReference type="Pfam" id="PF02171">
    <property type="entry name" value="Piwi"/>
    <property type="match status" value="1"/>
</dbReference>
<comment type="caution">
    <text evidence="2">The sequence shown here is derived from an EMBL/GenBank/DDBJ whole genome shotgun (WGS) entry which is preliminary data.</text>
</comment>
<dbReference type="Proteomes" id="UP000231279">
    <property type="component" value="Unassembled WGS sequence"/>
</dbReference>
<dbReference type="SUPFAM" id="SSF53098">
    <property type="entry name" value="Ribonuclease H-like"/>
    <property type="match status" value="1"/>
</dbReference>
<keyword evidence="3" id="KW-1185">Reference proteome</keyword>
<dbReference type="InterPro" id="IPR036397">
    <property type="entry name" value="RNaseH_sf"/>
</dbReference>
<dbReference type="GO" id="GO:0003676">
    <property type="term" value="F:nucleic acid binding"/>
    <property type="evidence" value="ECO:0007669"/>
    <property type="project" value="InterPro"/>
</dbReference>
<evidence type="ECO:0000313" key="2">
    <source>
        <dbReference type="EMBL" id="PIM97695.1"/>
    </source>
</evidence>
<dbReference type="STRING" id="429701.A0A2G9FXA9"/>